<evidence type="ECO:0000313" key="2">
    <source>
        <dbReference type="EMBL" id="KAA0170874.1"/>
    </source>
</evidence>
<evidence type="ECO:0000256" key="1">
    <source>
        <dbReference type="SAM" id="MobiDB-lite"/>
    </source>
</evidence>
<feature type="compositionally biased region" description="Acidic residues" evidence="1">
    <location>
        <begin position="150"/>
        <end position="180"/>
    </location>
</feature>
<feature type="region of interest" description="Disordered" evidence="1">
    <location>
        <begin position="150"/>
        <end position="191"/>
    </location>
</feature>
<accession>A0A5A8E1P8</accession>
<dbReference type="AlphaFoldDB" id="A0A5A8E1P8"/>
<reference evidence="2 3" key="1">
    <citation type="submission" date="2019-07" db="EMBL/GenBank/DDBJ databases">
        <title>Genomes of Cafeteria roenbergensis.</title>
        <authorList>
            <person name="Fischer M.G."/>
            <person name="Hackl T."/>
            <person name="Roman M."/>
        </authorList>
    </citation>
    <scope>NUCLEOTIDE SEQUENCE [LARGE SCALE GENOMIC DNA]</scope>
    <source>
        <strain evidence="2 3">RCC970-E3</strain>
    </source>
</reference>
<name>A0A5A8E1P8_CAFRO</name>
<evidence type="ECO:0000313" key="3">
    <source>
        <dbReference type="Proteomes" id="UP000324907"/>
    </source>
</evidence>
<comment type="caution">
    <text evidence="2">The sequence shown here is derived from an EMBL/GenBank/DDBJ whole genome shotgun (WGS) entry which is preliminary data.</text>
</comment>
<dbReference type="Proteomes" id="UP000324907">
    <property type="component" value="Unassembled WGS sequence"/>
</dbReference>
<protein>
    <submittedName>
        <fullName evidence="2">Uncharacterized protein</fullName>
    </submittedName>
</protein>
<dbReference type="EMBL" id="VLTL01000010">
    <property type="protein sequence ID" value="KAA0170874.1"/>
    <property type="molecule type" value="Genomic_DNA"/>
</dbReference>
<proteinExistence type="predicted"/>
<organism evidence="2 3">
    <name type="scientific">Cafeteria roenbergensis</name>
    <name type="common">Marine flagellate</name>
    <dbReference type="NCBI Taxonomy" id="33653"/>
    <lineage>
        <taxon>Eukaryota</taxon>
        <taxon>Sar</taxon>
        <taxon>Stramenopiles</taxon>
        <taxon>Bigyra</taxon>
        <taxon>Opalozoa</taxon>
        <taxon>Bicosoecida</taxon>
        <taxon>Cafeteriaceae</taxon>
        <taxon>Cafeteria</taxon>
    </lineage>
</organism>
<gene>
    <name evidence="2" type="ORF">FNF28_01147</name>
</gene>
<sequence length="191" mass="19902">MAARGGTAVADVPGTHPRLVSCDDGKLHLSGEEAAAFPWPQLASAGIADVFSHEVAIAGATRAGLRCLLEFWVVRKATTGQPIALREQAVMAYLADIPPGRLPQLAAAASASGMHGVAAIASAAADVAWIGMRAPGHGDGLWRIPAWVEEEPDGDSGYGSEDEKEEGEEDVDEFDFELEDQVATSRGPALS</sequence>